<proteinExistence type="predicted"/>
<dbReference type="OrthoDB" id="406838at2759"/>
<accession>A0A4U5MGN8</accession>
<evidence type="ECO:0000256" key="1">
    <source>
        <dbReference type="ARBA" id="ARBA00022670"/>
    </source>
</evidence>
<dbReference type="Gene3D" id="3.40.390.10">
    <property type="entry name" value="Collagenase (Catalytic Domain)"/>
    <property type="match status" value="1"/>
</dbReference>
<evidence type="ECO:0000256" key="2">
    <source>
        <dbReference type="ARBA" id="ARBA00022723"/>
    </source>
</evidence>
<reference evidence="8 9" key="1">
    <citation type="journal article" date="2015" name="Genome Biol.">
        <title>Comparative genomics of Steinernema reveals deeply conserved gene regulatory networks.</title>
        <authorList>
            <person name="Dillman A.R."/>
            <person name="Macchietto M."/>
            <person name="Porter C.F."/>
            <person name="Rogers A."/>
            <person name="Williams B."/>
            <person name="Antoshechkin I."/>
            <person name="Lee M.M."/>
            <person name="Goodwin Z."/>
            <person name="Lu X."/>
            <person name="Lewis E.E."/>
            <person name="Goodrich-Blair H."/>
            <person name="Stock S.P."/>
            <person name="Adams B.J."/>
            <person name="Sternberg P.W."/>
            <person name="Mortazavi A."/>
        </authorList>
    </citation>
    <scope>NUCLEOTIDE SEQUENCE [LARGE SCALE GENOMIC DNA]</scope>
    <source>
        <strain evidence="8 9">ALL</strain>
    </source>
</reference>
<dbReference type="AlphaFoldDB" id="A0A4U5MGN8"/>
<evidence type="ECO:0000256" key="5">
    <source>
        <dbReference type="PIRSR" id="PIRSR621190-2"/>
    </source>
</evidence>
<dbReference type="GO" id="GO:0008270">
    <property type="term" value="F:zinc ion binding"/>
    <property type="evidence" value="ECO:0007669"/>
    <property type="project" value="InterPro"/>
</dbReference>
<comment type="cofactor">
    <cofactor evidence="5">
        <name>Zn(2+)</name>
        <dbReference type="ChEBI" id="CHEBI:29105"/>
    </cofactor>
    <text evidence="5">Binds 2 Zn(2+) ions per subunit.</text>
</comment>
<keyword evidence="6" id="KW-0732">Signal</keyword>
<dbReference type="InterPro" id="IPR001818">
    <property type="entry name" value="Pept_M10_metallopeptidase"/>
</dbReference>
<dbReference type="PANTHER" id="PTHR10201:SF310">
    <property type="entry name" value="MMP-LIKE PROTEIN"/>
    <property type="match status" value="1"/>
</dbReference>
<feature type="chain" id="PRO_5020681925" description="Peptidase M10 metallopeptidase domain-containing protein" evidence="6">
    <location>
        <begin position="19"/>
        <end position="144"/>
    </location>
</feature>
<comment type="cofactor">
    <cofactor evidence="5">
        <name>Ca(2+)</name>
        <dbReference type="ChEBI" id="CHEBI:29108"/>
    </cofactor>
    <text evidence="5">Can bind about 5 Ca(2+) ions per subunit.</text>
</comment>
<dbReference type="InterPro" id="IPR021190">
    <property type="entry name" value="Pept_M10A"/>
</dbReference>
<evidence type="ECO:0000256" key="6">
    <source>
        <dbReference type="SAM" id="SignalP"/>
    </source>
</evidence>
<dbReference type="InterPro" id="IPR024079">
    <property type="entry name" value="MetalloPept_cat_dom_sf"/>
</dbReference>
<protein>
    <recommendedName>
        <fullName evidence="7">Peptidase M10 metallopeptidase domain-containing protein</fullName>
    </recommendedName>
</protein>
<feature type="binding site" evidence="5">
    <location>
        <position position="111"/>
    </location>
    <ligand>
        <name>Zn(2+)</name>
        <dbReference type="ChEBI" id="CHEBI:29105"/>
        <label>1</label>
    </ligand>
</feature>
<dbReference type="GO" id="GO:0030574">
    <property type="term" value="P:collagen catabolic process"/>
    <property type="evidence" value="ECO:0007669"/>
    <property type="project" value="TreeGrafter"/>
</dbReference>
<dbReference type="STRING" id="34508.A0A4U5MGN8"/>
<feature type="binding site" evidence="5">
    <location>
        <position position="118"/>
    </location>
    <ligand>
        <name>Ca(2+)</name>
        <dbReference type="ChEBI" id="CHEBI:29108"/>
        <label>3</label>
    </ligand>
</feature>
<keyword evidence="3" id="KW-0378">Hydrolase</keyword>
<reference evidence="8 9" key="2">
    <citation type="journal article" date="2019" name="G3 (Bethesda)">
        <title>Hybrid Assembly of the Genome of the Entomopathogenic Nematode Steinernema carpocapsae Identifies the X-Chromosome.</title>
        <authorList>
            <person name="Serra L."/>
            <person name="Macchietto M."/>
            <person name="Macias-Munoz A."/>
            <person name="McGill C.J."/>
            <person name="Rodriguez I.M."/>
            <person name="Rodriguez B."/>
            <person name="Murad R."/>
            <person name="Mortazavi A."/>
        </authorList>
    </citation>
    <scope>NUCLEOTIDE SEQUENCE [LARGE SCALE GENOMIC DNA]</scope>
    <source>
        <strain evidence="8 9">ALL</strain>
    </source>
</reference>
<comment type="caution">
    <text evidence="8">The sequence shown here is derived from an EMBL/GenBank/DDBJ whole genome shotgun (WGS) entry which is preliminary data.</text>
</comment>
<evidence type="ECO:0000313" key="9">
    <source>
        <dbReference type="Proteomes" id="UP000298663"/>
    </source>
</evidence>
<feature type="binding site" evidence="5">
    <location>
        <position position="101"/>
    </location>
    <ligand>
        <name>Ca(2+)</name>
        <dbReference type="ChEBI" id="CHEBI:29108"/>
        <label>2</label>
    </ligand>
</feature>
<evidence type="ECO:0000259" key="7">
    <source>
        <dbReference type="Pfam" id="PF00413"/>
    </source>
</evidence>
<evidence type="ECO:0000313" key="8">
    <source>
        <dbReference type="EMBL" id="TKR68427.1"/>
    </source>
</evidence>
<gene>
    <name evidence="8" type="ORF">L596_024416</name>
</gene>
<keyword evidence="5" id="KW-0106">Calcium</keyword>
<organism evidence="8 9">
    <name type="scientific">Steinernema carpocapsae</name>
    <name type="common">Entomopathogenic nematode</name>
    <dbReference type="NCBI Taxonomy" id="34508"/>
    <lineage>
        <taxon>Eukaryota</taxon>
        <taxon>Metazoa</taxon>
        <taxon>Ecdysozoa</taxon>
        <taxon>Nematoda</taxon>
        <taxon>Chromadorea</taxon>
        <taxon>Rhabditida</taxon>
        <taxon>Tylenchina</taxon>
        <taxon>Panagrolaimomorpha</taxon>
        <taxon>Strongyloidoidea</taxon>
        <taxon>Steinernematidae</taxon>
        <taxon>Steinernema</taxon>
    </lineage>
</organism>
<dbReference type="Proteomes" id="UP000298663">
    <property type="component" value="Unassembled WGS sequence"/>
</dbReference>
<feature type="domain" description="Peptidase M10 metallopeptidase" evidence="7">
    <location>
        <begin position="47"/>
        <end position="123"/>
    </location>
</feature>
<keyword evidence="4 5" id="KW-0862">Zinc</keyword>
<dbReference type="GO" id="GO:0004222">
    <property type="term" value="F:metalloendopeptidase activity"/>
    <property type="evidence" value="ECO:0007669"/>
    <property type="project" value="InterPro"/>
</dbReference>
<feature type="binding site" evidence="5">
    <location>
        <position position="119"/>
    </location>
    <ligand>
        <name>Ca(2+)</name>
        <dbReference type="ChEBI" id="CHEBI:29108"/>
        <label>3</label>
    </ligand>
</feature>
<sequence>MILARIGFLLATLLTALAEYDLVHDLPADVGFKGASRAKRFVLSRRRWPNQVLTWKLHNDHITPSDRFIIRNTLHRAFDLWASVSALRFVEIPADQSWQPDINVAFVKGRHGDSLPFDGPGEFCLPSSLQPPLRRNCGSCLLPN</sequence>
<feature type="signal peptide" evidence="6">
    <location>
        <begin position="1"/>
        <end position="18"/>
    </location>
</feature>
<dbReference type="PANTHER" id="PTHR10201">
    <property type="entry name" value="MATRIX METALLOPROTEINASE"/>
    <property type="match status" value="1"/>
</dbReference>
<keyword evidence="1" id="KW-0645">Protease</keyword>
<keyword evidence="9" id="KW-1185">Reference proteome</keyword>
<dbReference type="SUPFAM" id="SSF55486">
    <property type="entry name" value="Metalloproteases ('zincins'), catalytic domain"/>
    <property type="match status" value="1"/>
</dbReference>
<dbReference type="EMBL" id="AZBU02000008">
    <property type="protein sequence ID" value="TKR68427.1"/>
    <property type="molecule type" value="Genomic_DNA"/>
</dbReference>
<keyword evidence="2 5" id="KW-0479">Metal-binding</keyword>
<dbReference type="PRINTS" id="PR00138">
    <property type="entry name" value="MATRIXIN"/>
</dbReference>
<dbReference type="GO" id="GO:0030198">
    <property type="term" value="P:extracellular matrix organization"/>
    <property type="evidence" value="ECO:0007669"/>
    <property type="project" value="TreeGrafter"/>
</dbReference>
<feature type="binding site" evidence="5">
    <location>
        <position position="113"/>
    </location>
    <ligand>
        <name>Zn(2+)</name>
        <dbReference type="ChEBI" id="CHEBI:29105"/>
        <label>1</label>
    </ligand>
</feature>
<dbReference type="Pfam" id="PF00413">
    <property type="entry name" value="Peptidase_M10"/>
    <property type="match status" value="1"/>
</dbReference>
<evidence type="ECO:0000256" key="4">
    <source>
        <dbReference type="ARBA" id="ARBA00022833"/>
    </source>
</evidence>
<evidence type="ECO:0000256" key="3">
    <source>
        <dbReference type="ARBA" id="ARBA00022801"/>
    </source>
</evidence>
<name>A0A4U5MGN8_STECR</name>
<dbReference type="GO" id="GO:0031012">
    <property type="term" value="C:extracellular matrix"/>
    <property type="evidence" value="ECO:0007669"/>
    <property type="project" value="InterPro"/>
</dbReference>
<dbReference type="GO" id="GO:0006508">
    <property type="term" value="P:proteolysis"/>
    <property type="evidence" value="ECO:0007669"/>
    <property type="project" value="UniProtKB-KW"/>
</dbReference>